<accession>A0A5D4MH30</accession>
<dbReference type="EMBL" id="VTEG01000001">
    <property type="protein sequence ID" value="TYS01185.1"/>
    <property type="molecule type" value="Genomic_DNA"/>
</dbReference>
<organism evidence="1 2">
    <name type="scientific">Rossellomorea vietnamensis</name>
    <dbReference type="NCBI Taxonomy" id="218284"/>
    <lineage>
        <taxon>Bacteria</taxon>
        <taxon>Bacillati</taxon>
        <taxon>Bacillota</taxon>
        <taxon>Bacilli</taxon>
        <taxon>Bacillales</taxon>
        <taxon>Bacillaceae</taxon>
        <taxon>Rossellomorea</taxon>
    </lineage>
</organism>
<protein>
    <submittedName>
        <fullName evidence="1">Uncharacterized protein</fullName>
    </submittedName>
</protein>
<dbReference type="Proteomes" id="UP000325182">
    <property type="component" value="Unassembled WGS sequence"/>
</dbReference>
<comment type="caution">
    <text evidence="1">The sequence shown here is derived from an EMBL/GenBank/DDBJ whole genome shotgun (WGS) entry which is preliminary data.</text>
</comment>
<dbReference type="RefSeq" id="WP_148952554.1">
    <property type="nucleotide sequence ID" value="NZ_VTEG01000001.1"/>
</dbReference>
<name>A0A5D4MH30_9BACI</name>
<proteinExistence type="predicted"/>
<dbReference type="AlphaFoldDB" id="A0A5D4MH30"/>
<evidence type="ECO:0000313" key="2">
    <source>
        <dbReference type="Proteomes" id="UP000325182"/>
    </source>
</evidence>
<reference evidence="1 2" key="1">
    <citation type="submission" date="2019-08" db="EMBL/GenBank/DDBJ databases">
        <title>Bacillus genomes from the desert of Cuatro Cienegas, Coahuila.</title>
        <authorList>
            <person name="Olmedo-Alvarez G."/>
        </authorList>
    </citation>
    <scope>NUCLEOTIDE SEQUENCE [LARGE SCALE GENOMIC DNA]</scope>
    <source>
        <strain evidence="1 2">CH128b_4D</strain>
    </source>
</reference>
<evidence type="ECO:0000313" key="1">
    <source>
        <dbReference type="EMBL" id="TYS01185.1"/>
    </source>
</evidence>
<sequence length="83" mass="9440">MIADEAHGILKKEFIERAVTLGATPFRIFKKHLLPRLFVIAHLEIFQIYFGGTSVNYDIYSDSPMPIANEWSGLLGMCIKQIN</sequence>
<gene>
    <name evidence="1" type="ORF">FZC84_00500</name>
</gene>